<dbReference type="Pfam" id="PF01722">
    <property type="entry name" value="BolA"/>
    <property type="match status" value="1"/>
</dbReference>
<organism evidence="3 4">
    <name type="scientific">Folsomia candida</name>
    <name type="common">Springtail</name>
    <dbReference type="NCBI Taxonomy" id="158441"/>
    <lineage>
        <taxon>Eukaryota</taxon>
        <taxon>Metazoa</taxon>
        <taxon>Ecdysozoa</taxon>
        <taxon>Arthropoda</taxon>
        <taxon>Hexapoda</taxon>
        <taxon>Collembola</taxon>
        <taxon>Entomobryomorpha</taxon>
        <taxon>Isotomoidea</taxon>
        <taxon>Isotomidae</taxon>
        <taxon>Proisotominae</taxon>
        <taxon>Folsomia</taxon>
    </lineage>
</organism>
<dbReference type="Proteomes" id="UP000198287">
    <property type="component" value="Unassembled WGS sequence"/>
</dbReference>
<dbReference type="InterPro" id="IPR050961">
    <property type="entry name" value="BolA/IbaG_stress_morph_reg"/>
</dbReference>
<evidence type="ECO:0000313" key="3">
    <source>
        <dbReference type="EMBL" id="OXA59709.1"/>
    </source>
</evidence>
<dbReference type="PANTHER" id="PTHR46229:SF2">
    <property type="entry name" value="BOLA-LIKE PROTEIN 1"/>
    <property type="match status" value="1"/>
</dbReference>
<gene>
    <name evidence="3" type="ORF">Fcan01_04983</name>
</gene>
<dbReference type="STRING" id="158441.A0A226EQD2"/>
<dbReference type="Gene3D" id="3.30.300.90">
    <property type="entry name" value="BolA-like"/>
    <property type="match status" value="1"/>
</dbReference>
<sequence>MATRVLRIRTLMQGPLSASHVDIINESHMHGVPPDSETHLKVVVVSPQFDGLSLLKRHQKVQELLKEELESGLHALSIIAKTEAEWAKMSGPVDPSPKCMGGFGK</sequence>
<dbReference type="GO" id="GO:0005739">
    <property type="term" value="C:mitochondrion"/>
    <property type="evidence" value="ECO:0007669"/>
    <property type="project" value="TreeGrafter"/>
</dbReference>
<dbReference type="OMA" id="QTHFKAV"/>
<proteinExistence type="inferred from homology"/>
<reference evidence="3 4" key="1">
    <citation type="submission" date="2015-12" db="EMBL/GenBank/DDBJ databases">
        <title>The genome of Folsomia candida.</title>
        <authorList>
            <person name="Faddeeva A."/>
            <person name="Derks M.F."/>
            <person name="Anvar Y."/>
            <person name="Smit S."/>
            <person name="Van Straalen N."/>
            <person name="Roelofs D."/>
        </authorList>
    </citation>
    <scope>NUCLEOTIDE SEQUENCE [LARGE SCALE GENOMIC DNA]</scope>
    <source>
        <strain evidence="3 4">VU population</strain>
        <tissue evidence="3">Whole body</tissue>
    </source>
</reference>
<comment type="similarity">
    <text evidence="1 2">Belongs to the BolA/IbaG family.</text>
</comment>
<comment type="caution">
    <text evidence="3">The sequence shown here is derived from an EMBL/GenBank/DDBJ whole genome shotgun (WGS) entry which is preliminary data.</text>
</comment>
<dbReference type="InterPro" id="IPR036065">
    <property type="entry name" value="BolA-like_sf"/>
</dbReference>
<protein>
    <submittedName>
        <fullName evidence="3">Protein BolA</fullName>
    </submittedName>
</protein>
<name>A0A226EQD2_FOLCA</name>
<accession>A0A226EQD2</accession>
<dbReference type="OrthoDB" id="4983at2759"/>
<dbReference type="EMBL" id="LNIX01000002">
    <property type="protein sequence ID" value="OXA59709.1"/>
    <property type="molecule type" value="Genomic_DNA"/>
</dbReference>
<dbReference type="PIRSF" id="PIRSF003113">
    <property type="entry name" value="BolA"/>
    <property type="match status" value="1"/>
</dbReference>
<evidence type="ECO:0000256" key="2">
    <source>
        <dbReference type="RuleBase" id="RU003860"/>
    </source>
</evidence>
<dbReference type="SUPFAM" id="SSF82657">
    <property type="entry name" value="BolA-like"/>
    <property type="match status" value="1"/>
</dbReference>
<keyword evidence="4" id="KW-1185">Reference proteome</keyword>
<evidence type="ECO:0000313" key="4">
    <source>
        <dbReference type="Proteomes" id="UP000198287"/>
    </source>
</evidence>
<evidence type="ECO:0000256" key="1">
    <source>
        <dbReference type="ARBA" id="ARBA00005578"/>
    </source>
</evidence>
<dbReference type="PANTHER" id="PTHR46229">
    <property type="entry name" value="BOLA TRANSCRIPTION REGULATOR"/>
    <property type="match status" value="1"/>
</dbReference>
<dbReference type="AlphaFoldDB" id="A0A226EQD2"/>
<dbReference type="InterPro" id="IPR002634">
    <property type="entry name" value="BolA"/>
</dbReference>